<dbReference type="Proteomes" id="UP000594262">
    <property type="component" value="Unplaced"/>
</dbReference>
<dbReference type="PANTHER" id="PTHR11046:SF25">
    <property type="match status" value="1"/>
</dbReference>
<keyword evidence="1" id="KW-0378">Hydrolase</keyword>
<proteinExistence type="predicted"/>
<reference evidence="2" key="1">
    <citation type="submission" date="2021-01" db="UniProtKB">
        <authorList>
            <consortium name="EnsemblMetazoa"/>
        </authorList>
    </citation>
    <scope>IDENTIFICATION</scope>
</reference>
<dbReference type="InterPro" id="IPR022894">
    <property type="entry name" value="Oligoribonuclease"/>
</dbReference>
<keyword evidence="3" id="KW-1185">Reference proteome</keyword>
<dbReference type="EnsemblMetazoa" id="CLYHEMT022210.1">
    <property type="protein sequence ID" value="CLYHEMP022210.1"/>
    <property type="gene ID" value="CLYHEMG022210"/>
</dbReference>
<accession>A0A7M5XEX8</accession>
<dbReference type="GO" id="GO:0000175">
    <property type="term" value="F:3'-5'-RNA exonuclease activity"/>
    <property type="evidence" value="ECO:0007669"/>
    <property type="project" value="InterPro"/>
</dbReference>
<evidence type="ECO:0000313" key="3">
    <source>
        <dbReference type="Proteomes" id="UP000594262"/>
    </source>
</evidence>
<organism evidence="2 3">
    <name type="scientific">Clytia hemisphaerica</name>
    <dbReference type="NCBI Taxonomy" id="252671"/>
    <lineage>
        <taxon>Eukaryota</taxon>
        <taxon>Metazoa</taxon>
        <taxon>Cnidaria</taxon>
        <taxon>Hydrozoa</taxon>
        <taxon>Hydroidolina</taxon>
        <taxon>Leptothecata</taxon>
        <taxon>Obeliida</taxon>
        <taxon>Clytiidae</taxon>
        <taxon>Clytia</taxon>
    </lineage>
</organism>
<dbReference type="OrthoDB" id="6414146at2759"/>
<dbReference type="AlphaFoldDB" id="A0A7M5XEX8"/>
<evidence type="ECO:0000313" key="2">
    <source>
        <dbReference type="EnsemblMetazoa" id="CLYHEMP022210.1"/>
    </source>
</evidence>
<evidence type="ECO:0000256" key="1">
    <source>
        <dbReference type="ARBA" id="ARBA00022722"/>
    </source>
</evidence>
<keyword evidence="1" id="KW-0540">Nuclease</keyword>
<sequence length="212" mass="24369">DNVQLYPFKGNRFNLLLLNGGGLFQIYDHLITFLEGLDKENENLLVTAVKRDLKVHNFKIGCRALGVINKLVTGPLWRKMVEEKSVISMSEHYQIMFQCFKKWADNPEDFIAGKESLFANILHKDEIFESLIEPNESDLNPLKQQLSIMFGSFVMISERMLHYHIHGVYKSPSAQLVNEVKNVPTTNAASERDFGMLGRLMKTKPKALDRRI</sequence>
<protein>
    <submittedName>
        <fullName evidence="2">Uncharacterized protein</fullName>
    </submittedName>
</protein>
<dbReference type="PANTHER" id="PTHR11046">
    <property type="entry name" value="OLIGORIBONUCLEASE, MITOCHONDRIAL"/>
    <property type="match status" value="1"/>
</dbReference>
<name>A0A7M5XEX8_9CNID</name>